<organism evidence="14 15">
    <name type="scientific">Butyricicoccus porcorum</name>
    <dbReference type="NCBI Taxonomy" id="1945634"/>
    <lineage>
        <taxon>Bacteria</taxon>
        <taxon>Bacillati</taxon>
        <taxon>Bacillota</taxon>
        <taxon>Clostridia</taxon>
        <taxon>Eubacteriales</taxon>
        <taxon>Butyricicoccaceae</taxon>
        <taxon>Butyricicoccus</taxon>
    </lineage>
</organism>
<dbReference type="InterPro" id="IPR058240">
    <property type="entry name" value="rSAM_sf"/>
</dbReference>
<dbReference type="Proteomes" id="UP000194903">
    <property type="component" value="Unassembled WGS sequence"/>
</dbReference>
<dbReference type="NCBIfam" id="TIGR02491">
    <property type="entry name" value="NrdG"/>
    <property type="match status" value="1"/>
</dbReference>
<keyword evidence="7" id="KW-0479">Metal-binding</keyword>
<dbReference type="PROSITE" id="PS51918">
    <property type="entry name" value="RADICAL_SAM"/>
    <property type="match status" value="1"/>
</dbReference>
<dbReference type="SFLD" id="SFLDG01063">
    <property type="entry name" value="activating_enzymes__group_1"/>
    <property type="match status" value="1"/>
</dbReference>
<dbReference type="PIRSF" id="PIRSF000368">
    <property type="entry name" value="NrdG"/>
    <property type="match status" value="1"/>
</dbReference>
<comment type="similarity">
    <text evidence="3 12">Belongs to the organic radical-activating enzymes family.</text>
</comment>
<evidence type="ECO:0000259" key="13">
    <source>
        <dbReference type="PROSITE" id="PS51918"/>
    </source>
</evidence>
<proteinExistence type="inferred from homology"/>
<dbReference type="GO" id="GO:0004748">
    <property type="term" value="F:ribonucleoside-diphosphate reductase activity, thioredoxin disulfide as acceptor"/>
    <property type="evidence" value="ECO:0007669"/>
    <property type="project" value="TreeGrafter"/>
</dbReference>
<evidence type="ECO:0000313" key="14">
    <source>
        <dbReference type="EMBL" id="OUM21317.1"/>
    </source>
</evidence>
<dbReference type="OrthoDB" id="9782387at2"/>
<evidence type="ECO:0000256" key="8">
    <source>
        <dbReference type="ARBA" id="ARBA00023002"/>
    </source>
</evidence>
<evidence type="ECO:0000256" key="3">
    <source>
        <dbReference type="ARBA" id="ARBA00009777"/>
    </source>
</evidence>
<dbReference type="InterPro" id="IPR001989">
    <property type="entry name" value="Radical_activat_CS"/>
</dbReference>
<dbReference type="EMBL" id="NHOC01000002">
    <property type="protein sequence ID" value="OUM21317.1"/>
    <property type="molecule type" value="Genomic_DNA"/>
</dbReference>
<dbReference type="Pfam" id="PF13353">
    <property type="entry name" value="Fer4_12"/>
    <property type="match status" value="1"/>
</dbReference>
<dbReference type="Gene3D" id="3.20.20.70">
    <property type="entry name" value="Aldolase class I"/>
    <property type="match status" value="1"/>
</dbReference>
<evidence type="ECO:0000256" key="2">
    <source>
        <dbReference type="ARBA" id="ARBA00003852"/>
    </source>
</evidence>
<evidence type="ECO:0000256" key="1">
    <source>
        <dbReference type="ARBA" id="ARBA00001966"/>
    </source>
</evidence>
<feature type="domain" description="Radical SAM core" evidence="13">
    <location>
        <begin position="17"/>
        <end position="171"/>
    </location>
</feature>
<reference evidence="14 15" key="1">
    <citation type="submission" date="2017-05" db="EMBL/GenBank/DDBJ databases">
        <title>Butyricicoccus porcorum sp. nov. a butyrate-producing bacterium from the swine intestinal tract.</title>
        <authorList>
            <person name="Trachsel J."/>
            <person name="Humphrey S."/>
            <person name="Allen H.K."/>
        </authorList>
    </citation>
    <scope>NUCLEOTIDE SEQUENCE [LARGE SCALE GENOMIC DNA]</scope>
    <source>
        <strain evidence="14">BB10</strain>
    </source>
</reference>
<dbReference type="PROSITE" id="PS01087">
    <property type="entry name" value="RADICAL_ACTIVATING"/>
    <property type="match status" value="1"/>
</dbReference>
<evidence type="ECO:0000256" key="9">
    <source>
        <dbReference type="ARBA" id="ARBA00023004"/>
    </source>
</evidence>
<evidence type="ECO:0000313" key="15">
    <source>
        <dbReference type="Proteomes" id="UP000194903"/>
    </source>
</evidence>
<dbReference type="EC" id="1.97.1.-" evidence="12"/>
<accession>A0A252F6B4</accession>
<dbReference type="GO" id="GO:0046872">
    <property type="term" value="F:metal ion binding"/>
    <property type="evidence" value="ECO:0007669"/>
    <property type="project" value="UniProtKB-KW"/>
</dbReference>
<name>A0A252F6B4_9FIRM</name>
<dbReference type="CDD" id="cd01335">
    <property type="entry name" value="Radical_SAM"/>
    <property type="match status" value="1"/>
</dbReference>
<evidence type="ECO:0000256" key="5">
    <source>
        <dbReference type="ARBA" id="ARBA00022485"/>
    </source>
</evidence>
<dbReference type="AlphaFoldDB" id="A0A252F6B4"/>
<comment type="cofactor">
    <cofactor evidence="1">
        <name>[4Fe-4S] cluster</name>
        <dbReference type="ChEBI" id="CHEBI:49883"/>
    </cofactor>
</comment>
<keyword evidence="6" id="KW-0949">S-adenosyl-L-methionine</keyword>
<evidence type="ECO:0000256" key="7">
    <source>
        <dbReference type="ARBA" id="ARBA00022723"/>
    </source>
</evidence>
<dbReference type="InterPro" id="IPR013785">
    <property type="entry name" value="Aldolase_TIM"/>
</dbReference>
<evidence type="ECO:0000256" key="11">
    <source>
        <dbReference type="ARBA" id="ARBA00047365"/>
    </source>
</evidence>
<dbReference type="GO" id="GO:0043365">
    <property type="term" value="F:[formate-C-acetyltransferase]-activating enzyme activity"/>
    <property type="evidence" value="ECO:0007669"/>
    <property type="project" value="InterPro"/>
</dbReference>
<dbReference type="InterPro" id="IPR007197">
    <property type="entry name" value="rSAM"/>
</dbReference>
<dbReference type="InterPro" id="IPR034457">
    <property type="entry name" value="Organic_radical-activating"/>
</dbReference>
<dbReference type="RefSeq" id="WP_087017140.1">
    <property type="nucleotide sequence ID" value="NZ_CP178353.1"/>
</dbReference>
<dbReference type="SFLD" id="SFLDS00029">
    <property type="entry name" value="Radical_SAM"/>
    <property type="match status" value="1"/>
</dbReference>
<evidence type="ECO:0000256" key="12">
    <source>
        <dbReference type="PIRNR" id="PIRNR000368"/>
    </source>
</evidence>
<evidence type="ECO:0000256" key="4">
    <source>
        <dbReference type="ARBA" id="ARBA00014281"/>
    </source>
</evidence>
<evidence type="ECO:0000256" key="6">
    <source>
        <dbReference type="ARBA" id="ARBA00022691"/>
    </source>
</evidence>
<dbReference type="PANTHER" id="PTHR30352">
    <property type="entry name" value="PYRUVATE FORMATE-LYASE-ACTIVATING ENZYME"/>
    <property type="match status" value="1"/>
</dbReference>
<dbReference type="InterPro" id="IPR012837">
    <property type="entry name" value="NrdG"/>
</dbReference>
<dbReference type="GO" id="GO:0051539">
    <property type="term" value="F:4 iron, 4 sulfur cluster binding"/>
    <property type="evidence" value="ECO:0007669"/>
    <property type="project" value="UniProtKB-KW"/>
</dbReference>
<comment type="caution">
    <text evidence="14">The sequence shown here is derived from an EMBL/GenBank/DDBJ whole genome shotgun (WGS) entry which is preliminary data.</text>
</comment>
<protein>
    <recommendedName>
        <fullName evidence="4 12">Anaerobic ribonucleoside-triphosphate reductase-activating protein</fullName>
        <ecNumber evidence="12">1.97.1.-</ecNumber>
    </recommendedName>
</protein>
<keyword evidence="10" id="KW-0411">Iron-sulfur</keyword>
<keyword evidence="9" id="KW-0408">Iron</keyword>
<dbReference type="SFLD" id="SFLDF00299">
    <property type="entry name" value="anaerobic_ribonucleoside-triph"/>
    <property type="match status" value="1"/>
</dbReference>
<dbReference type="SFLD" id="SFLDG01066">
    <property type="entry name" value="organic_radical-activating_enz"/>
    <property type="match status" value="1"/>
</dbReference>
<keyword evidence="8 12" id="KW-0560">Oxidoreductase</keyword>
<keyword evidence="5" id="KW-0004">4Fe-4S</keyword>
<dbReference type="PANTHER" id="PTHR30352:SF2">
    <property type="entry name" value="ANAEROBIC RIBONUCLEOSIDE-TRIPHOSPHATE REDUCTASE-ACTIVATING PROTEIN"/>
    <property type="match status" value="1"/>
</dbReference>
<evidence type="ECO:0000256" key="10">
    <source>
        <dbReference type="ARBA" id="ARBA00023014"/>
    </source>
</evidence>
<sequence>MIDQNLRIAGVIDESIVDGPGIRFVIFTQGCPHHCPGCHNPQTHDFAGGQEVKISRLLADVQADPLIGGVTLSGGEPFCQPKPLAELARVLRLGGKHIMTYTGYTWEQLLEMDDPDVLALLRQCDVLVDGPFVQEQRDLSLRFRGSRNQRLIDVPTSLEQGRVVTTTCAHL</sequence>
<gene>
    <name evidence="14" type="ORF">CBW42_01740</name>
</gene>
<dbReference type="SUPFAM" id="SSF102114">
    <property type="entry name" value="Radical SAM enzymes"/>
    <property type="match status" value="1"/>
</dbReference>
<comment type="catalytic activity">
    <reaction evidence="11">
        <text>glycyl-[protein] + reduced [flavodoxin] + S-adenosyl-L-methionine = glycin-2-yl radical-[protein] + semiquinone [flavodoxin] + 5'-deoxyadenosine + L-methionine + H(+)</text>
        <dbReference type="Rhea" id="RHEA:61976"/>
        <dbReference type="Rhea" id="RHEA-COMP:10622"/>
        <dbReference type="Rhea" id="RHEA-COMP:14480"/>
        <dbReference type="Rhea" id="RHEA-COMP:15993"/>
        <dbReference type="Rhea" id="RHEA-COMP:15994"/>
        <dbReference type="ChEBI" id="CHEBI:15378"/>
        <dbReference type="ChEBI" id="CHEBI:17319"/>
        <dbReference type="ChEBI" id="CHEBI:29947"/>
        <dbReference type="ChEBI" id="CHEBI:32722"/>
        <dbReference type="ChEBI" id="CHEBI:57618"/>
        <dbReference type="ChEBI" id="CHEBI:57844"/>
        <dbReference type="ChEBI" id="CHEBI:59789"/>
        <dbReference type="ChEBI" id="CHEBI:140311"/>
    </reaction>
</comment>
<keyword evidence="15" id="KW-1185">Reference proteome</keyword>
<comment type="function">
    <text evidence="2 12">Activation of anaerobic ribonucleoside-triphosphate reductase under anaerobic conditions by generation of an organic free radical, using S-adenosylmethionine and reduced flavodoxin as cosubstrates to produce 5'-deoxy-adenosine.</text>
</comment>